<dbReference type="SUPFAM" id="SSF54001">
    <property type="entry name" value="Cysteine proteinases"/>
    <property type="match status" value="1"/>
</dbReference>
<evidence type="ECO:0000259" key="3">
    <source>
        <dbReference type="SMART" id="SM00460"/>
    </source>
</evidence>
<protein>
    <recommendedName>
        <fullName evidence="3">Transglutaminase-like domain-containing protein</fullName>
    </recommendedName>
</protein>
<keyword evidence="1" id="KW-1133">Transmembrane helix</keyword>
<dbReference type="AlphaFoldDB" id="A0A0G1GRF9"/>
<feature type="transmembrane region" description="Helical" evidence="1">
    <location>
        <begin position="566"/>
        <end position="587"/>
    </location>
</feature>
<dbReference type="Pfam" id="PF01841">
    <property type="entry name" value="Transglut_core"/>
    <property type="match status" value="1"/>
</dbReference>
<evidence type="ECO:0000313" key="5">
    <source>
        <dbReference type="Proteomes" id="UP000034617"/>
    </source>
</evidence>
<keyword evidence="1" id="KW-0472">Membrane</keyword>
<feature type="domain" description="Transglutaminase-like" evidence="3">
    <location>
        <begin position="336"/>
        <end position="407"/>
    </location>
</feature>
<proteinExistence type="predicted"/>
<dbReference type="Proteomes" id="UP000034617">
    <property type="component" value="Unassembled WGS sequence"/>
</dbReference>
<dbReference type="EMBL" id="LCHM01000021">
    <property type="protein sequence ID" value="KKT37636.1"/>
    <property type="molecule type" value="Genomic_DNA"/>
</dbReference>
<evidence type="ECO:0000256" key="1">
    <source>
        <dbReference type="SAM" id="Phobius"/>
    </source>
</evidence>
<dbReference type="InterPro" id="IPR038765">
    <property type="entry name" value="Papain-like_cys_pep_sf"/>
</dbReference>
<comment type="caution">
    <text evidence="4">The sequence shown here is derived from an EMBL/GenBank/DDBJ whole genome shotgun (WGS) entry which is preliminary data.</text>
</comment>
<feature type="signal peptide" evidence="2">
    <location>
        <begin position="1"/>
        <end position="21"/>
    </location>
</feature>
<keyword evidence="1" id="KW-0812">Transmembrane</keyword>
<evidence type="ECO:0000256" key="2">
    <source>
        <dbReference type="SAM" id="SignalP"/>
    </source>
</evidence>
<dbReference type="InterPro" id="IPR002931">
    <property type="entry name" value="Transglutaminase-like"/>
</dbReference>
<dbReference type="Gene3D" id="3.10.620.30">
    <property type="match status" value="1"/>
</dbReference>
<keyword evidence="2" id="KW-0732">Signal</keyword>
<accession>A0A0G1GRF9</accession>
<name>A0A0G1GRF9_9BACT</name>
<organism evidence="4 5">
    <name type="scientific">Candidatus Gottesmanbacteria bacterium GW2011_GWB1_44_11c</name>
    <dbReference type="NCBI Taxonomy" id="1618447"/>
    <lineage>
        <taxon>Bacteria</taxon>
        <taxon>Candidatus Gottesmaniibacteriota</taxon>
    </lineage>
</organism>
<feature type="chain" id="PRO_5002537454" description="Transglutaminase-like domain-containing protein" evidence="2">
    <location>
        <begin position="22"/>
        <end position="590"/>
    </location>
</feature>
<evidence type="ECO:0000313" key="4">
    <source>
        <dbReference type="EMBL" id="KKT37636.1"/>
    </source>
</evidence>
<reference evidence="4 5" key="1">
    <citation type="journal article" date="2015" name="Nature">
        <title>rRNA introns, odd ribosomes, and small enigmatic genomes across a large radiation of phyla.</title>
        <authorList>
            <person name="Brown C.T."/>
            <person name="Hug L.A."/>
            <person name="Thomas B.C."/>
            <person name="Sharon I."/>
            <person name="Castelle C.J."/>
            <person name="Singh A."/>
            <person name="Wilkins M.J."/>
            <person name="Williams K.H."/>
            <person name="Banfield J.F."/>
        </authorList>
    </citation>
    <scope>NUCLEOTIDE SEQUENCE [LARGE SCALE GENOMIC DNA]</scope>
</reference>
<gene>
    <name evidence="4" type="ORF">UW22_C0021G0002</name>
</gene>
<dbReference type="PATRIC" id="fig|1618447.3.peg.642"/>
<dbReference type="SMART" id="SM00460">
    <property type="entry name" value="TGc"/>
    <property type="match status" value="1"/>
</dbReference>
<dbReference type="PANTHER" id="PTHR33490">
    <property type="entry name" value="BLR5614 PROTEIN-RELATED"/>
    <property type="match status" value="1"/>
</dbReference>
<sequence>MKKIILLLFIFFFVTRSLADAADFSADYDIDYAVSPAGSTIVTQKVALTNNKTHLYPKKYAITIDTVNIKNVIAYDNKGMITPVISQKDGKTEISLSFNEQVVGMGKTLPFELRYDQGDIADKHGNIWEVNIPGIENDPTIGTYTVNLRTPTSFGTNAYTKPIPSSGRKWVKNQMIQGGISTAYGTKQEFTAELSYDLENAKLTDALYEIALPPDTAFQKIQIQSIDPKPKDTQLDSDGNWIATFELKGSQKLRVVAKLAITTYVNPRQDFQTKEITPSEYLKSKPFWETEDPVIKKIASRYKTPREIFDFVTSTLSYNYERTKDPFRRYGAKDTLKNPNDALCSEFTDLFIALARSAGIPAREAVGYAYTTNTKLRPITTYGDILHSWPEYYDENLKLWIPVDPTWTKTTKGVDYFDILDFNHIAFVIHGIESDYPYPAGSFKQGTIPKKNVTVAFAEKSIQTQKESLTTSISIPDTISVGSMLDGTVTVQNTSGSSVDNVTISVYSEPYPFTITKKEAYVPPYGIITIPLSIQTTGLMPNGNGKITVTTNGELSTAYYSLTPRWTLLIPIALVIIGFLLFLWTLFRKQ</sequence>